<gene>
    <name evidence="2" type="ORF">V5G21_06500</name>
</gene>
<dbReference type="InterPro" id="IPR000182">
    <property type="entry name" value="GNAT_dom"/>
</dbReference>
<evidence type="ECO:0000313" key="3">
    <source>
        <dbReference type="Proteomes" id="UP001341136"/>
    </source>
</evidence>
<dbReference type="SUPFAM" id="SSF55729">
    <property type="entry name" value="Acyl-CoA N-acyltransferases (Nat)"/>
    <property type="match status" value="1"/>
</dbReference>
<keyword evidence="3" id="KW-1185">Reference proteome</keyword>
<dbReference type="Proteomes" id="UP001341136">
    <property type="component" value="Chromosome"/>
</dbReference>
<evidence type="ECO:0000313" key="2">
    <source>
        <dbReference type="EMBL" id="WWA31448.1"/>
    </source>
</evidence>
<evidence type="ECO:0000259" key="1">
    <source>
        <dbReference type="PROSITE" id="PS51186"/>
    </source>
</evidence>
<dbReference type="RefSeq" id="WP_095236529.1">
    <property type="nucleotide sequence ID" value="NZ_CP144921.1"/>
</dbReference>
<dbReference type="PANTHER" id="PTHR43072:SF36">
    <property type="entry name" value="RIBOSOMAL-PROTEIN-ALANINE ACETYLTRANSFERASE"/>
    <property type="match status" value="1"/>
</dbReference>
<dbReference type="PIRSF" id="PIRSF037663">
    <property type="entry name" value="Acetyltransf_GNAT_prd"/>
    <property type="match status" value="1"/>
</dbReference>
<accession>A0ABZ2CYI2</accession>
<dbReference type="InterPro" id="IPR016181">
    <property type="entry name" value="Acyl_CoA_acyltransferase"/>
</dbReference>
<protein>
    <submittedName>
        <fullName evidence="2">GNAT family N-acetyltransferase</fullName>
    </submittedName>
</protein>
<sequence>MEIRTVKDSDYYVISPLINKWWGGRKMSDKLPKLFFDHFSNTSFIAEKDEKLIGFLIGFLSQSHQKVAYIHFVGVHPDYRKQSVGNHLYNQFFHVVQQNGRNIVRCVTSPVNKTSIAFHTKMGFCIEEGDKKMDGIFVNTDYDGPHEDRVLFEKRLI</sequence>
<dbReference type="Pfam" id="PF00583">
    <property type="entry name" value="Acetyltransf_1"/>
    <property type="match status" value="1"/>
</dbReference>
<dbReference type="CDD" id="cd04301">
    <property type="entry name" value="NAT_SF"/>
    <property type="match status" value="1"/>
</dbReference>
<reference evidence="2 3" key="1">
    <citation type="submission" date="2024-01" db="EMBL/GenBank/DDBJ databases">
        <title>Culturomics analysis of mouse respiratory tract.</title>
        <authorList>
            <person name="Phillips A.M."/>
            <person name="Collette N.M."/>
            <person name="Mageeney C.M."/>
            <person name="Sinha A."/>
            <person name="Hern K.E."/>
            <person name="Arkin A.P."/>
            <person name="Williams K.P."/>
            <person name="Branda S."/>
        </authorList>
    </citation>
    <scope>NUCLEOTIDE SEQUENCE [LARGE SCALE GENOMIC DNA]</scope>
    <source>
        <strain evidence="2 3">CP20</strain>
    </source>
</reference>
<dbReference type="Gene3D" id="3.40.630.30">
    <property type="match status" value="1"/>
</dbReference>
<dbReference type="PROSITE" id="PS51186">
    <property type="entry name" value="GNAT"/>
    <property type="match status" value="1"/>
</dbReference>
<name>A0ABZ2CYI2_9BACI</name>
<proteinExistence type="predicted"/>
<organism evidence="2 3">
    <name type="scientific">Shouchella rhizosphaerae</name>
    <dbReference type="NCBI Taxonomy" id="866786"/>
    <lineage>
        <taxon>Bacteria</taxon>
        <taxon>Bacillati</taxon>
        <taxon>Bacillota</taxon>
        <taxon>Bacilli</taxon>
        <taxon>Bacillales</taxon>
        <taxon>Bacillaceae</taxon>
        <taxon>Shouchella</taxon>
    </lineage>
</organism>
<dbReference type="PANTHER" id="PTHR43072">
    <property type="entry name" value="N-ACETYLTRANSFERASE"/>
    <property type="match status" value="1"/>
</dbReference>
<feature type="domain" description="N-acetyltransferase" evidence="1">
    <location>
        <begin position="1"/>
        <end position="157"/>
    </location>
</feature>
<dbReference type="InterPro" id="IPR017255">
    <property type="entry name" value="AcTrfase_GNAT_prd"/>
</dbReference>
<dbReference type="EMBL" id="CP144921">
    <property type="protein sequence ID" value="WWA31448.1"/>
    <property type="molecule type" value="Genomic_DNA"/>
</dbReference>